<dbReference type="Proteomes" id="UP000757232">
    <property type="component" value="Unassembled WGS sequence"/>
</dbReference>
<evidence type="ECO:0000256" key="1">
    <source>
        <dbReference type="SAM" id="MobiDB-lite"/>
    </source>
</evidence>
<keyword evidence="3" id="KW-1185">Reference proteome</keyword>
<name>A0A9Q5I446_SANBA</name>
<proteinExistence type="predicted"/>
<accession>A0A9Q5I446</accession>
<organism evidence="2 3">
    <name type="scientific">Sanghuangporus baumii</name>
    <name type="common">Phellinus baumii</name>
    <dbReference type="NCBI Taxonomy" id="108892"/>
    <lineage>
        <taxon>Eukaryota</taxon>
        <taxon>Fungi</taxon>
        <taxon>Dikarya</taxon>
        <taxon>Basidiomycota</taxon>
        <taxon>Agaricomycotina</taxon>
        <taxon>Agaricomycetes</taxon>
        <taxon>Hymenochaetales</taxon>
        <taxon>Hymenochaetaceae</taxon>
        <taxon>Sanghuangporus</taxon>
    </lineage>
</organism>
<reference evidence="2" key="1">
    <citation type="submission" date="2016-06" db="EMBL/GenBank/DDBJ databases">
        <title>Draft Genome sequence of the fungus Inonotus baumii.</title>
        <authorList>
            <person name="Zhu H."/>
            <person name="Lin W."/>
        </authorList>
    </citation>
    <scope>NUCLEOTIDE SEQUENCE</scope>
    <source>
        <strain evidence="2">821</strain>
    </source>
</reference>
<dbReference type="OrthoDB" id="10670619at2759"/>
<dbReference type="AlphaFoldDB" id="A0A9Q5I446"/>
<gene>
    <name evidence="2" type="ORF">A7U60_g1942</name>
</gene>
<feature type="region of interest" description="Disordered" evidence="1">
    <location>
        <begin position="37"/>
        <end position="82"/>
    </location>
</feature>
<sequence length="253" mass="27701">MLTVKYRPFTNPKRIESNDAKRARARGVPDEFLRVMVSSEEVPSPRWEESTKPELNTDATPPSSISPGRALTIADKSPGRPESAHLEVITPTYACSPSCPYASSSSPCTPLSVYSASSSCHNSSPSYPATAPLSSSYGYQYPTGSTASTFPAMHSSTQNIFPGDSCVTDSIEWPGIDLEDPAVLAQALEIVRKMKVEEMDLDLDLLRPDHDMEHGITASSVHNNRAIFQDGNIVAPRPLPLHTYPFEFLDYKH</sequence>
<evidence type="ECO:0000313" key="3">
    <source>
        <dbReference type="Proteomes" id="UP000757232"/>
    </source>
</evidence>
<evidence type="ECO:0000313" key="2">
    <source>
        <dbReference type="EMBL" id="OCB90832.1"/>
    </source>
</evidence>
<comment type="caution">
    <text evidence="2">The sequence shown here is derived from an EMBL/GenBank/DDBJ whole genome shotgun (WGS) entry which is preliminary data.</text>
</comment>
<protein>
    <submittedName>
        <fullName evidence="2">Uncharacterized protein</fullName>
    </submittedName>
</protein>
<dbReference type="EMBL" id="LNZH02000116">
    <property type="protein sequence ID" value="OCB90832.1"/>
    <property type="molecule type" value="Genomic_DNA"/>
</dbReference>
<feature type="compositionally biased region" description="Polar residues" evidence="1">
    <location>
        <begin position="53"/>
        <end position="66"/>
    </location>
</feature>